<dbReference type="GO" id="GO:0006508">
    <property type="term" value="P:proteolysis"/>
    <property type="evidence" value="ECO:0007669"/>
    <property type="project" value="UniProtKB-KW"/>
</dbReference>
<dbReference type="EC" id="3.4.21.-" evidence="4"/>
<dbReference type="SMART" id="SM00228">
    <property type="entry name" value="PDZ"/>
    <property type="match status" value="1"/>
</dbReference>
<keyword evidence="2 4" id="KW-0378">Hydrolase</keyword>
<dbReference type="SUPFAM" id="SSF50156">
    <property type="entry name" value="PDZ domain-like"/>
    <property type="match status" value="1"/>
</dbReference>
<dbReference type="InterPro" id="IPR001940">
    <property type="entry name" value="Peptidase_S1C"/>
</dbReference>
<dbReference type="Pfam" id="PF13180">
    <property type="entry name" value="PDZ_2"/>
    <property type="match status" value="1"/>
</dbReference>
<reference evidence="4 5" key="1">
    <citation type="journal article" date="2012" name="ISME J.">
        <title>Nitrification expanded: discovery, physiology and genomics of a nitrite-oxidizing bacterium from the phylum Chloroflexi.</title>
        <authorList>
            <person name="Sorokin D.Y."/>
            <person name="Lucker S."/>
            <person name="Vejmelkova D."/>
            <person name="Kostrikina N.A."/>
            <person name="Kleerebezem R."/>
            <person name="Rijpstra W.I."/>
            <person name="Damste J.S."/>
            <person name="Le Paslier D."/>
            <person name="Muyzer G."/>
            <person name="Wagner M."/>
            <person name="van Loosdrecht M.C."/>
            <person name="Daims H."/>
        </authorList>
    </citation>
    <scope>NUCLEOTIDE SEQUENCE [LARGE SCALE GENOMIC DNA]</scope>
    <source>
        <strain evidence="5">none</strain>
    </source>
</reference>
<gene>
    <name evidence="4" type="ORF">NITHO_4420001</name>
</gene>
<dbReference type="GO" id="GO:0004252">
    <property type="term" value="F:serine-type endopeptidase activity"/>
    <property type="evidence" value="ECO:0007669"/>
    <property type="project" value="InterPro"/>
</dbReference>
<keyword evidence="1 4" id="KW-0645">Protease</keyword>
<organism evidence="4 5">
    <name type="scientific">Nitrolancea hollandica Lb</name>
    <dbReference type="NCBI Taxonomy" id="1129897"/>
    <lineage>
        <taxon>Bacteria</taxon>
        <taxon>Pseudomonadati</taxon>
        <taxon>Thermomicrobiota</taxon>
        <taxon>Thermomicrobia</taxon>
        <taxon>Sphaerobacterales</taxon>
        <taxon>Sphaerobacterineae</taxon>
        <taxon>Sphaerobacteraceae</taxon>
        <taxon>Nitrolancea</taxon>
    </lineage>
</organism>
<evidence type="ECO:0000256" key="1">
    <source>
        <dbReference type="ARBA" id="ARBA00022670"/>
    </source>
</evidence>
<dbReference type="Gene3D" id="2.30.42.10">
    <property type="match status" value="1"/>
</dbReference>
<dbReference type="PRINTS" id="PR00834">
    <property type="entry name" value="PROTEASES2C"/>
</dbReference>
<dbReference type="Gene3D" id="2.40.10.120">
    <property type="match status" value="1"/>
</dbReference>
<evidence type="ECO:0000313" key="5">
    <source>
        <dbReference type="Proteomes" id="UP000004221"/>
    </source>
</evidence>
<keyword evidence="5" id="KW-1185">Reference proteome</keyword>
<dbReference type="CDD" id="cd06779">
    <property type="entry name" value="cpPDZ_Deg_HtrA-like"/>
    <property type="match status" value="1"/>
</dbReference>
<sequence>MVQITSQQVQIDQFNQPFTVPGGVGSGIIYDNQGHVLTNDHVVAGAQQFLVTLPDGRSFKDAKLIGRDPKTDLAVIQISGDNLPVAELGNSDQLQVGDWVVAIGNALGLPGGPTVTTGVVSALNRTVQEPGGRGQQSGPFLLDAIQTDAPINPGNSGGPLANLAGQVIGINTLVAGQAEPGVQAQGIGFAISMATAKPIADELVANGKVVHPYIGIGYVQMTPAIAAQLGISMQEGVLVRLVEPGSPAAQAGIQLRDIITAFDGQPLKEEAALSKALNGHKPGDTVTLTILRDGKTMDVKVTLGETPS</sequence>
<dbReference type="AlphaFoldDB" id="I4EK51"/>
<proteinExistence type="predicted"/>
<dbReference type="EMBL" id="CAGS01000382">
    <property type="protein sequence ID" value="CCF85063.1"/>
    <property type="molecule type" value="Genomic_DNA"/>
</dbReference>
<dbReference type="Proteomes" id="UP000004221">
    <property type="component" value="Unassembled WGS sequence"/>
</dbReference>
<feature type="domain" description="PDZ" evidence="3">
    <location>
        <begin position="218"/>
        <end position="294"/>
    </location>
</feature>
<dbReference type="SUPFAM" id="SSF50494">
    <property type="entry name" value="Trypsin-like serine proteases"/>
    <property type="match status" value="1"/>
</dbReference>
<dbReference type="InterPro" id="IPR051201">
    <property type="entry name" value="Chloro_Bact_Ser_Proteases"/>
</dbReference>
<dbReference type="PANTHER" id="PTHR43343">
    <property type="entry name" value="PEPTIDASE S12"/>
    <property type="match status" value="1"/>
</dbReference>
<name>I4EK51_9BACT</name>
<evidence type="ECO:0000313" key="4">
    <source>
        <dbReference type="EMBL" id="CCF85063.1"/>
    </source>
</evidence>
<protein>
    <submittedName>
        <fullName evidence="4">Putative serine protease do-like</fullName>
        <ecNumber evidence="4">3.4.21.-</ecNumber>
    </submittedName>
</protein>
<accession>I4EK51</accession>
<dbReference type="Pfam" id="PF13365">
    <property type="entry name" value="Trypsin_2"/>
    <property type="match status" value="1"/>
</dbReference>
<dbReference type="InterPro" id="IPR009003">
    <property type="entry name" value="Peptidase_S1_PA"/>
</dbReference>
<dbReference type="InterPro" id="IPR036034">
    <property type="entry name" value="PDZ_sf"/>
</dbReference>
<dbReference type="PANTHER" id="PTHR43343:SF3">
    <property type="entry name" value="PROTEASE DO-LIKE 8, CHLOROPLASTIC"/>
    <property type="match status" value="1"/>
</dbReference>
<evidence type="ECO:0000256" key="2">
    <source>
        <dbReference type="ARBA" id="ARBA00022801"/>
    </source>
</evidence>
<dbReference type="PROSITE" id="PS50106">
    <property type="entry name" value="PDZ"/>
    <property type="match status" value="1"/>
</dbReference>
<dbReference type="InterPro" id="IPR001478">
    <property type="entry name" value="PDZ"/>
</dbReference>
<evidence type="ECO:0000259" key="3">
    <source>
        <dbReference type="PROSITE" id="PS50106"/>
    </source>
</evidence>
<comment type="caution">
    <text evidence="4">The sequence shown here is derived from an EMBL/GenBank/DDBJ whole genome shotgun (WGS) entry which is preliminary data.</text>
</comment>